<proteinExistence type="predicted"/>
<dbReference type="AlphaFoldDB" id="A0A7R8UCI7"/>
<sequence length="271" mass="30939">MSSTSSSQADDINRATSPASIIKVDNKIYWPPEEMDTPHSTVRDDKCFIIRYNQHDKELEKKVQQIPYYFGCKYRYILWMYYSNRELCRLKCRKRMLEEFMLKLGEVRAAISSRDTVEVGLPRLPHILDSPEIRRKHHQLRKRLKDLGVLTLVKDPSKRESKSASKGEPKEKSKSLLKSDSRGNVKSGAEARSESGLGCESESPSEDTESVLAPKPERGSKVQAKHRGDQEKVPSDTDSETSPSDRYAKNKRRNPACNAGGKCHRCYTCKE</sequence>
<keyword evidence="3" id="KW-1185">Reference proteome</keyword>
<dbReference type="EMBL" id="LR899009">
    <property type="protein sequence ID" value="CAD7078174.1"/>
    <property type="molecule type" value="Genomic_DNA"/>
</dbReference>
<evidence type="ECO:0000313" key="3">
    <source>
        <dbReference type="Proteomes" id="UP000594454"/>
    </source>
</evidence>
<dbReference type="Proteomes" id="UP000594454">
    <property type="component" value="Chromosome 1"/>
</dbReference>
<feature type="compositionally biased region" description="Basic and acidic residues" evidence="1">
    <location>
        <begin position="155"/>
        <end position="193"/>
    </location>
</feature>
<accession>A0A7R8UCI7</accession>
<name>A0A7R8UCI7_HERIL</name>
<dbReference type="InParanoid" id="A0A7R8UCI7"/>
<evidence type="ECO:0000256" key="1">
    <source>
        <dbReference type="SAM" id="MobiDB-lite"/>
    </source>
</evidence>
<evidence type="ECO:0000313" key="2">
    <source>
        <dbReference type="EMBL" id="CAD7078174.1"/>
    </source>
</evidence>
<feature type="region of interest" description="Disordered" evidence="1">
    <location>
        <begin position="151"/>
        <end position="260"/>
    </location>
</feature>
<reference evidence="2 3" key="1">
    <citation type="submission" date="2020-11" db="EMBL/GenBank/DDBJ databases">
        <authorList>
            <person name="Wallbank WR R."/>
            <person name="Pardo Diaz C."/>
            <person name="Kozak K."/>
            <person name="Martin S."/>
            <person name="Jiggins C."/>
            <person name="Moest M."/>
            <person name="Warren A I."/>
            <person name="Generalovic N T."/>
            <person name="Byers J.R.P. K."/>
            <person name="Montejo-Kovacevich G."/>
            <person name="Yen C E."/>
        </authorList>
    </citation>
    <scope>NUCLEOTIDE SEQUENCE [LARGE SCALE GENOMIC DNA]</scope>
</reference>
<organism evidence="2 3">
    <name type="scientific">Hermetia illucens</name>
    <name type="common">Black soldier fly</name>
    <dbReference type="NCBI Taxonomy" id="343691"/>
    <lineage>
        <taxon>Eukaryota</taxon>
        <taxon>Metazoa</taxon>
        <taxon>Ecdysozoa</taxon>
        <taxon>Arthropoda</taxon>
        <taxon>Hexapoda</taxon>
        <taxon>Insecta</taxon>
        <taxon>Pterygota</taxon>
        <taxon>Neoptera</taxon>
        <taxon>Endopterygota</taxon>
        <taxon>Diptera</taxon>
        <taxon>Brachycera</taxon>
        <taxon>Stratiomyomorpha</taxon>
        <taxon>Stratiomyidae</taxon>
        <taxon>Hermetiinae</taxon>
        <taxon>Hermetia</taxon>
    </lineage>
</organism>
<gene>
    <name evidence="2" type="ORF">HERILL_LOCUS1459</name>
</gene>
<feature type="compositionally biased region" description="Basic and acidic residues" evidence="1">
    <location>
        <begin position="215"/>
        <end position="235"/>
    </location>
</feature>
<protein>
    <submittedName>
        <fullName evidence="2">Uncharacterized protein</fullName>
    </submittedName>
</protein>